<dbReference type="PANTHER" id="PTHR45738:SF5">
    <property type="entry name" value="POLYPHOSPHOINOSITIDE PHOSPHATASE"/>
    <property type="match status" value="1"/>
</dbReference>
<dbReference type="Proteomes" id="UP001642540">
    <property type="component" value="Unassembled WGS sequence"/>
</dbReference>
<comment type="caution">
    <text evidence="6">The sequence shown here is derived from an EMBL/GenBank/DDBJ whole genome shotgun (WGS) entry which is preliminary data.</text>
</comment>
<evidence type="ECO:0000256" key="2">
    <source>
        <dbReference type="ARBA" id="ARBA00022801"/>
    </source>
</evidence>
<feature type="region of interest" description="Disordered" evidence="4">
    <location>
        <begin position="743"/>
        <end position="770"/>
    </location>
</feature>
<dbReference type="InterPro" id="IPR043573">
    <property type="entry name" value="Fig4-like"/>
</dbReference>
<dbReference type="PANTHER" id="PTHR45738">
    <property type="entry name" value="POLYPHOSPHOINOSITIDE PHOSPHATASE"/>
    <property type="match status" value="1"/>
</dbReference>
<sequence length="920" mass="104526">MMDESFSEMSFGSSSGYENFHNVSGNEELEEGSLNYKPYFISIQKMVLYETRNRFYLVGSNQTESKFRILKIDRMEARELVLVEDQARYTQKEMKELLSTIACVNRPKNPAGLVRTVSAFGILGFVRFLEGYYIVLITKRRKVATIGFHSVYKIEDTACIYIPCDGPSKNPDELRYLKLFQSIDLSSNFYFTYSYDLTNSLQYNLSPHKRVLSAYKINNPDLVSGYGVANFANRKFVWNAKLLEPMETILHPDWILNVTHGFIGQSSLCVHGKPIYLTLIARRSAQYAGTRFLKRGANFEGNVANEVETEQIVFDSSVSGFRRGKFTSFVQMRGSIPAHWSQDIAKMVPKPPIGIDLADPYAETAGKHFGELLSRFGSPIVVVNLVKKREKKRHESILTEEYTTAINTLNQFLPPKNRIIYVGFDMARINKTKEENVMVRLASISEEVFRRTGFFMSFRETKSVYEDGPETEKRLEGFGKKQTGLVRINCVDCLDRTNTAQFALGKCALAHQLRALGLLSCDSELEFECDAIRMLEELYEDHGDTLALQYGGSQLVHRINTYRKTAPWTSQGNDIMQTLSRYFSNTFSDADKQNAINLFLGIFEPLKEPFPLWALESDLHLHLKFDLRFTQKPYRNLNALTEWYPDEVLEALPYAAHELRKTCKLLPCEDWDELDSYADFYRPRQFIPLADLYAFKVSHSVRDFMPNFTTEFSPFVVRIRPGKRQEENIGKKAAAKVLSHKNPSIMGLSSTGSTNSTSGSDTDYSSSEEMSTSMASSSASAFASANRTMLGEISFSKFFGTMKDSYGVELRSPRKSDIMLYKRFVSIQQQMHVDASSPISSRLVQNSIIPLSAFSKDSSFSVTPPTISKLSRDIYKNYVNRGKDGASSPGTRDMNIYSRYVAKSGNPFQNTSASRPKFKV</sequence>
<dbReference type="InterPro" id="IPR002013">
    <property type="entry name" value="SAC_dom"/>
</dbReference>
<dbReference type="Pfam" id="PF02383">
    <property type="entry name" value="Syja_N"/>
    <property type="match status" value="1"/>
</dbReference>
<name>A0ABP1QMY0_9HEXA</name>
<evidence type="ECO:0000313" key="7">
    <source>
        <dbReference type="Proteomes" id="UP001642540"/>
    </source>
</evidence>
<keyword evidence="3" id="KW-0472">Membrane</keyword>
<protein>
    <recommendedName>
        <fullName evidence="5">SAC domain-containing protein</fullName>
    </recommendedName>
</protein>
<feature type="domain" description="SAC" evidence="5">
    <location>
        <begin position="180"/>
        <end position="552"/>
    </location>
</feature>
<feature type="compositionally biased region" description="Low complexity" evidence="4">
    <location>
        <begin position="749"/>
        <end position="770"/>
    </location>
</feature>
<organism evidence="6 7">
    <name type="scientific">Orchesella dallaii</name>
    <dbReference type="NCBI Taxonomy" id="48710"/>
    <lineage>
        <taxon>Eukaryota</taxon>
        <taxon>Metazoa</taxon>
        <taxon>Ecdysozoa</taxon>
        <taxon>Arthropoda</taxon>
        <taxon>Hexapoda</taxon>
        <taxon>Collembola</taxon>
        <taxon>Entomobryomorpha</taxon>
        <taxon>Entomobryoidea</taxon>
        <taxon>Orchesellidae</taxon>
        <taxon>Orchesellinae</taxon>
        <taxon>Orchesella</taxon>
    </lineage>
</organism>
<reference evidence="6 7" key="1">
    <citation type="submission" date="2024-08" db="EMBL/GenBank/DDBJ databases">
        <authorList>
            <person name="Cucini C."/>
            <person name="Frati F."/>
        </authorList>
    </citation>
    <scope>NUCLEOTIDE SEQUENCE [LARGE SCALE GENOMIC DNA]</scope>
</reference>
<proteinExistence type="predicted"/>
<accession>A0ABP1QMY0</accession>
<dbReference type="EMBL" id="CAXLJM020000036">
    <property type="protein sequence ID" value="CAL8104769.1"/>
    <property type="molecule type" value="Genomic_DNA"/>
</dbReference>
<evidence type="ECO:0000259" key="5">
    <source>
        <dbReference type="PROSITE" id="PS50275"/>
    </source>
</evidence>
<keyword evidence="7" id="KW-1185">Reference proteome</keyword>
<comment type="subcellular location">
    <subcellularLocation>
        <location evidence="1">Endomembrane system</location>
    </subcellularLocation>
</comment>
<keyword evidence="2" id="KW-0378">Hydrolase</keyword>
<evidence type="ECO:0000256" key="4">
    <source>
        <dbReference type="SAM" id="MobiDB-lite"/>
    </source>
</evidence>
<evidence type="ECO:0000256" key="3">
    <source>
        <dbReference type="ARBA" id="ARBA00023136"/>
    </source>
</evidence>
<evidence type="ECO:0000256" key="1">
    <source>
        <dbReference type="ARBA" id="ARBA00004308"/>
    </source>
</evidence>
<gene>
    <name evidence="6" type="ORF">ODALV1_LOCUS11852</name>
</gene>
<evidence type="ECO:0000313" key="6">
    <source>
        <dbReference type="EMBL" id="CAL8104769.1"/>
    </source>
</evidence>
<dbReference type="PROSITE" id="PS50275">
    <property type="entry name" value="SAC"/>
    <property type="match status" value="1"/>
</dbReference>